<name>A0AAE3EI19_9SPIR</name>
<dbReference type="GO" id="GO:0052689">
    <property type="term" value="F:carboxylic ester hydrolase activity"/>
    <property type="evidence" value="ECO:0007669"/>
    <property type="project" value="InterPro"/>
</dbReference>
<organism evidence="4 5">
    <name type="scientific">Teretinema zuelzerae</name>
    <dbReference type="NCBI Taxonomy" id="156"/>
    <lineage>
        <taxon>Bacteria</taxon>
        <taxon>Pseudomonadati</taxon>
        <taxon>Spirochaetota</taxon>
        <taxon>Spirochaetia</taxon>
        <taxon>Spirochaetales</taxon>
        <taxon>Treponemataceae</taxon>
        <taxon>Teretinema</taxon>
    </lineage>
</organism>
<evidence type="ECO:0000313" key="4">
    <source>
        <dbReference type="EMBL" id="MCD1655052.1"/>
    </source>
</evidence>
<feature type="active site" description="Charge relay system" evidence="1">
    <location>
        <position position="218"/>
    </location>
</feature>
<proteinExistence type="predicted"/>
<evidence type="ECO:0000259" key="3">
    <source>
        <dbReference type="Pfam" id="PF12697"/>
    </source>
</evidence>
<evidence type="ECO:0000256" key="2">
    <source>
        <dbReference type="PIRSR" id="PIRSR017388-2"/>
    </source>
</evidence>
<dbReference type="InterPro" id="IPR050266">
    <property type="entry name" value="AB_hydrolase_sf"/>
</dbReference>
<evidence type="ECO:0000256" key="1">
    <source>
        <dbReference type="PIRSR" id="PIRSR017388-1"/>
    </source>
</evidence>
<dbReference type="RefSeq" id="WP_230755812.1">
    <property type="nucleotide sequence ID" value="NZ_JAINWA010000003.1"/>
</dbReference>
<gene>
    <name evidence="4" type="ORF">K7J14_10115</name>
</gene>
<evidence type="ECO:0000313" key="5">
    <source>
        <dbReference type="Proteomes" id="UP001198163"/>
    </source>
</evidence>
<sequence length="270" mass="28785">MKTLDALLKIGSSKKIGSSAIPECLPFSIDPPGATEAVLLLHGFTGNPAELRAIGNALADAGYAVHAPRYPGHGSNRADFLGTKAADWVRRAFDARMELGAKYKTVHVAGHSMGGVIASVVASAFETPRLILLAPAFVLGIKGTKLTPFIAPFKKVGIQNRPPSPADKDHPVRSVLHREYWMDDMIGPSAELLELSKKAKKNLERIESKVLAILGSNDATVPLPVQDVLKDKLISAASLDIKVIEGAGHLFPFDESAAETASIAVKWLKS</sequence>
<dbReference type="AlphaFoldDB" id="A0AAE3EI19"/>
<dbReference type="EMBL" id="JAINWA010000003">
    <property type="protein sequence ID" value="MCD1655052.1"/>
    <property type="molecule type" value="Genomic_DNA"/>
</dbReference>
<dbReference type="PANTHER" id="PTHR43798">
    <property type="entry name" value="MONOACYLGLYCEROL LIPASE"/>
    <property type="match status" value="1"/>
</dbReference>
<reference evidence="4" key="1">
    <citation type="submission" date="2021-08" db="EMBL/GenBank/DDBJ databases">
        <title>Comparative analyses of Brucepasteria parasyntrophica and Teretinema zuelzerae.</title>
        <authorList>
            <person name="Song Y."/>
            <person name="Brune A."/>
        </authorList>
    </citation>
    <scope>NUCLEOTIDE SEQUENCE</scope>
    <source>
        <strain evidence="4">DSM 1903</strain>
    </source>
</reference>
<dbReference type="PIRSF" id="PIRSF017388">
    <property type="entry name" value="Esterase_lipase"/>
    <property type="match status" value="1"/>
</dbReference>
<dbReference type="SUPFAM" id="SSF53474">
    <property type="entry name" value="alpha/beta-Hydrolases"/>
    <property type="match status" value="1"/>
</dbReference>
<accession>A0AAE3EI19</accession>
<dbReference type="Proteomes" id="UP001198163">
    <property type="component" value="Unassembled WGS sequence"/>
</dbReference>
<dbReference type="InterPro" id="IPR000073">
    <property type="entry name" value="AB_hydrolase_1"/>
</dbReference>
<feature type="active site" description="Nucleophile" evidence="1">
    <location>
        <position position="112"/>
    </location>
</feature>
<keyword evidence="4" id="KW-0378">Hydrolase</keyword>
<feature type="binding site" evidence="2">
    <location>
        <position position="113"/>
    </location>
    <ligand>
        <name>substrate</name>
    </ligand>
</feature>
<feature type="domain" description="AB hydrolase-1" evidence="3">
    <location>
        <begin position="38"/>
        <end position="262"/>
    </location>
</feature>
<comment type="caution">
    <text evidence="4">The sequence shown here is derived from an EMBL/GenBank/DDBJ whole genome shotgun (WGS) entry which is preliminary data.</text>
</comment>
<dbReference type="PANTHER" id="PTHR43798:SF33">
    <property type="entry name" value="HYDROLASE, PUTATIVE (AFU_ORTHOLOGUE AFUA_2G14860)-RELATED"/>
    <property type="match status" value="1"/>
</dbReference>
<dbReference type="GO" id="GO:0016020">
    <property type="term" value="C:membrane"/>
    <property type="evidence" value="ECO:0007669"/>
    <property type="project" value="TreeGrafter"/>
</dbReference>
<dbReference type="InterPro" id="IPR029058">
    <property type="entry name" value="AB_hydrolase_fold"/>
</dbReference>
<keyword evidence="5" id="KW-1185">Reference proteome</keyword>
<protein>
    <submittedName>
        <fullName evidence="4">Alpha/beta fold hydrolase</fullName>
    </submittedName>
</protein>
<feature type="active site" description="Charge relay system" evidence="1">
    <location>
        <position position="249"/>
    </location>
</feature>
<dbReference type="InterPro" id="IPR012354">
    <property type="entry name" value="Esterase_lipase"/>
</dbReference>
<dbReference type="Pfam" id="PF12697">
    <property type="entry name" value="Abhydrolase_6"/>
    <property type="match status" value="1"/>
</dbReference>
<feature type="binding site" evidence="2">
    <location>
        <position position="44"/>
    </location>
    <ligand>
        <name>substrate</name>
    </ligand>
</feature>
<dbReference type="Gene3D" id="3.40.50.1820">
    <property type="entry name" value="alpha/beta hydrolase"/>
    <property type="match status" value="1"/>
</dbReference>